<feature type="compositionally biased region" description="Polar residues" evidence="12">
    <location>
        <begin position="483"/>
        <end position="492"/>
    </location>
</feature>
<keyword evidence="9" id="KW-0804">Transcription</keyword>
<dbReference type="Proteomes" id="UP000250572">
    <property type="component" value="Unassembled WGS sequence"/>
</dbReference>
<dbReference type="EMBL" id="NHOQ01000064">
    <property type="protein sequence ID" value="PWA33349.1"/>
    <property type="molecule type" value="Genomic_DNA"/>
</dbReference>
<feature type="domain" description="C2H2-type" evidence="13">
    <location>
        <begin position="547"/>
        <end position="574"/>
    </location>
</feature>
<feature type="domain" description="C2H2-type" evidence="13">
    <location>
        <begin position="319"/>
        <end position="346"/>
    </location>
</feature>
<dbReference type="FunFam" id="3.30.160.60:FF:000646">
    <property type="entry name" value="Myeloid zinc finger 1"/>
    <property type="match status" value="1"/>
</dbReference>
<dbReference type="SUPFAM" id="SSF57667">
    <property type="entry name" value="beta-beta-alpha zinc fingers"/>
    <property type="match status" value="5"/>
</dbReference>
<dbReference type="FunFam" id="3.30.160.60:FF:000110">
    <property type="entry name" value="Zinc finger protein-like"/>
    <property type="match status" value="1"/>
</dbReference>
<dbReference type="FunFam" id="3.30.160.60:FF:000690">
    <property type="entry name" value="Zinc finger protein 354C"/>
    <property type="match status" value="1"/>
</dbReference>
<feature type="domain" description="C2H2-type" evidence="13">
    <location>
        <begin position="212"/>
        <end position="234"/>
    </location>
</feature>
<evidence type="ECO:0000256" key="6">
    <source>
        <dbReference type="ARBA" id="ARBA00022833"/>
    </source>
</evidence>
<dbReference type="GO" id="GO:0008270">
    <property type="term" value="F:zinc ion binding"/>
    <property type="evidence" value="ECO:0007669"/>
    <property type="project" value="UniProtKB-KW"/>
</dbReference>
<dbReference type="InterPro" id="IPR036236">
    <property type="entry name" value="Znf_C2H2_sf"/>
</dbReference>
<evidence type="ECO:0000256" key="12">
    <source>
        <dbReference type="SAM" id="MobiDB-lite"/>
    </source>
</evidence>
<dbReference type="Pfam" id="PF00096">
    <property type="entry name" value="zf-C2H2"/>
    <property type="match status" value="6"/>
</dbReference>
<keyword evidence="7" id="KW-0805">Transcription regulation</keyword>
<gene>
    <name evidence="14" type="ORF">CCH79_00014105</name>
</gene>
<evidence type="ECO:0000256" key="3">
    <source>
        <dbReference type="ARBA" id="ARBA00022723"/>
    </source>
</evidence>
<evidence type="ECO:0000313" key="14">
    <source>
        <dbReference type="EMBL" id="PWA33349.1"/>
    </source>
</evidence>
<evidence type="ECO:0000256" key="8">
    <source>
        <dbReference type="ARBA" id="ARBA00023125"/>
    </source>
</evidence>
<feature type="compositionally biased region" description="Polar residues" evidence="12">
    <location>
        <begin position="423"/>
        <end position="436"/>
    </location>
</feature>
<dbReference type="AlphaFoldDB" id="A0A315WBE4"/>
<accession>A0A315WBE4</accession>
<feature type="domain" description="C2H2-type" evidence="13">
    <location>
        <begin position="263"/>
        <end position="290"/>
    </location>
</feature>
<feature type="domain" description="C2H2-type" evidence="13">
    <location>
        <begin position="347"/>
        <end position="374"/>
    </location>
</feature>
<dbReference type="FunFam" id="3.30.160.60:FF:000925">
    <property type="entry name" value="Zinc finger protein 668"/>
    <property type="match status" value="1"/>
</dbReference>
<dbReference type="PROSITE" id="PS00028">
    <property type="entry name" value="ZINC_FINGER_C2H2_1"/>
    <property type="match status" value="7"/>
</dbReference>
<sequence>MSAERQMFPSLFSPPPFVAVGAVDSAVEPVVIPQSEVETFRMFLNERLTAAVEDILSVFGKTVARYQEQINCQQRELDSLRSREREWSRATDPLQDSAWMKKCPEHQSLDAPLFHTDNLIEKVVDTSAAPIKSEGVDEDCGESTACHDPHLTHQLDPEIASDDRVICEDSDTENSEDGWRDDATLWKSEEMEENKDQSSSSEPQASTDLPQFGCQICGITFQKMGYLITHAAVHQENCGVCGKQMEQTESIKLHLKAHRETSFRCSVCGQSFTLRGNLRIHMKIHSGERPHSCSICSKSFGRRASLVRHVRSHMGEKPFACMYCGHSFTEKGNLTVHLRTHTGERPYRCSMCARSFSQLSSFYKHPRASSVKQSKRLTAAAEEIFDVFGRTIVEYEKEISRSKLEIDRQRRLLELSRKPRISLQANSSAVSEQQDWSSSLELNEEEPPSHIKEEEPEEDVWSDPPGENNVGFLLFQNNSVRTQQDNDSTGSLGSKFCQDLDDPDIDPQPGTSVQQTFSELNNDQPVALGNSQHDCVDMTLPKVVDSYICTICGQAFYQRSQWAKHTRIHRKIDSKVDKSFTCNICGKRLTRSDGYQKHLRVHTGEKPYSCHVCGRSFSDNSNFKRHIRRHMKEKSQQSSG</sequence>
<comment type="similarity">
    <text evidence="2">Belongs to the krueppel C2H2-type zinc-finger protein family.</text>
</comment>
<proteinExistence type="inferred from homology"/>
<keyword evidence="4" id="KW-0677">Repeat</keyword>
<reference evidence="14 15" key="1">
    <citation type="journal article" date="2018" name="G3 (Bethesda)">
        <title>A High-Quality Reference Genome for the Invasive Mosquitofish Gambusia affinis Using a Chicago Library.</title>
        <authorList>
            <person name="Hoffberg S.L."/>
            <person name="Troendle N.J."/>
            <person name="Glenn T.C."/>
            <person name="Mahmud O."/>
            <person name="Louha S."/>
            <person name="Chalopin D."/>
            <person name="Bennetzen J.L."/>
            <person name="Mauricio R."/>
        </authorList>
    </citation>
    <scope>NUCLEOTIDE SEQUENCE [LARGE SCALE GENOMIC DNA]</scope>
    <source>
        <strain evidence="14">NE01/NJP1002.9</strain>
        <tissue evidence="14">Muscle</tissue>
    </source>
</reference>
<organism evidence="14 15">
    <name type="scientific">Gambusia affinis</name>
    <name type="common">Western mosquitofish</name>
    <name type="synonym">Heterandria affinis</name>
    <dbReference type="NCBI Taxonomy" id="33528"/>
    <lineage>
        <taxon>Eukaryota</taxon>
        <taxon>Metazoa</taxon>
        <taxon>Chordata</taxon>
        <taxon>Craniata</taxon>
        <taxon>Vertebrata</taxon>
        <taxon>Euteleostomi</taxon>
        <taxon>Actinopterygii</taxon>
        <taxon>Neopterygii</taxon>
        <taxon>Teleostei</taxon>
        <taxon>Neoteleostei</taxon>
        <taxon>Acanthomorphata</taxon>
        <taxon>Ovalentaria</taxon>
        <taxon>Atherinomorphae</taxon>
        <taxon>Cyprinodontiformes</taxon>
        <taxon>Poeciliidae</taxon>
        <taxon>Poeciliinae</taxon>
        <taxon>Gambusia</taxon>
    </lineage>
</organism>
<evidence type="ECO:0000259" key="13">
    <source>
        <dbReference type="PROSITE" id="PS50157"/>
    </source>
</evidence>
<keyword evidence="15" id="KW-1185">Reference proteome</keyword>
<evidence type="ECO:0000256" key="2">
    <source>
        <dbReference type="ARBA" id="ARBA00006991"/>
    </source>
</evidence>
<feature type="region of interest" description="Disordered" evidence="12">
    <location>
        <begin position="483"/>
        <end position="514"/>
    </location>
</feature>
<dbReference type="STRING" id="33528.ENSGAFP00000000744"/>
<dbReference type="PROSITE" id="PS50157">
    <property type="entry name" value="ZINC_FINGER_C2H2_2"/>
    <property type="match status" value="8"/>
</dbReference>
<dbReference type="PANTHER" id="PTHR16515">
    <property type="entry name" value="PR DOMAIN ZINC FINGER PROTEIN"/>
    <property type="match status" value="1"/>
</dbReference>
<dbReference type="InterPro" id="IPR050331">
    <property type="entry name" value="Zinc_finger"/>
</dbReference>
<evidence type="ECO:0000256" key="5">
    <source>
        <dbReference type="ARBA" id="ARBA00022771"/>
    </source>
</evidence>
<evidence type="ECO:0000256" key="1">
    <source>
        <dbReference type="ARBA" id="ARBA00004123"/>
    </source>
</evidence>
<feature type="compositionally biased region" description="Basic and acidic residues" evidence="12">
    <location>
        <begin position="145"/>
        <end position="162"/>
    </location>
</feature>
<dbReference type="SMART" id="SM00355">
    <property type="entry name" value="ZnF_C2H2"/>
    <property type="match status" value="9"/>
</dbReference>
<evidence type="ECO:0000256" key="10">
    <source>
        <dbReference type="ARBA" id="ARBA00023242"/>
    </source>
</evidence>
<keyword evidence="8" id="KW-0238">DNA-binding</keyword>
<dbReference type="PANTHER" id="PTHR16515:SF55">
    <property type="entry name" value="C2H2-TYPE DOMAIN-CONTAINING PROTEIN"/>
    <property type="match status" value="1"/>
</dbReference>
<evidence type="ECO:0000256" key="9">
    <source>
        <dbReference type="ARBA" id="ARBA00023163"/>
    </source>
</evidence>
<dbReference type="FunFam" id="3.30.160.60:FF:001506">
    <property type="entry name" value="Zinc finger protein"/>
    <property type="match status" value="1"/>
</dbReference>
<feature type="region of interest" description="Disordered" evidence="12">
    <location>
        <begin position="133"/>
        <end position="162"/>
    </location>
</feature>
<protein>
    <recommendedName>
        <fullName evidence="13">C2H2-type domain-containing protein</fullName>
    </recommendedName>
</protein>
<name>A0A315WBE4_GAMAF</name>
<feature type="region of interest" description="Disordered" evidence="12">
    <location>
        <begin position="423"/>
        <end position="467"/>
    </location>
</feature>
<feature type="domain" description="C2H2-type" evidence="13">
    <location>
        <begin position="608"/>
        <end position="635"/>
    </location>
</feature>
<evidence type="ECO:0000256" key="11">
    <source>
        <dbReference type="PROSITE-ProRule" id="PRU00042"/>
    </source>
</evidence>
<comment type="subcellular location">
    <subcellularLocation>
        <location evidence="1">Nucleus</location>
    </subcellularLocation>
</comment>
<dbReference type="GO" id="GO:0005634">
    <property type="term" value="C:nucleus"/>
    <property type="evidence" value="ECO:0007669"/>
    <property type="project" value="UniProtKB-SubCell"/>
</dbReference>
<dbReference type="FunFam" id="3.30.160.60:FF:002343">
    <property type="entry name" value="Zinc finger protein 33A"/>
    <property type="match status" value="1"/>
</dbReference>
<feature type="domain" description="C2H2-type" evidence="13">
    <location>
        <begin position="291"/>
        <end position="318"/>
    </location>
</feature>
<keyword evidence="10" id="KW-0539">Nucleus</keyword>
<keyword evidence="3" id="KW-0479">Metal-binding</keyword>
<feature type="domain" description="C2H2-type" evidence="13">
    <location>
        <begin position="580"/>
        <end position="607"/>
    </location>
</feature>
<evidence type="ECO:0000313" key="15">
    <source>
        <dbReference type="Proteomes" id="UP000250572"/>
    </source>
</evidence>
<keyword evidence="6" id="KW-0862">Zinc</keyword>
<evidence type="ECO:0000256" key="4">
    <source>
        <dbReference type="ARBA" id="ARBA00022737"/>
    </source>
</evidence>
<evidence type="ECO:0000256" key="7">
    <source>
        <dbReference type="ARBA" id="ARBA00023015"/>
    </source>
</evidence>
<dbReference type="InterPro" id="IPR013087">
    <property type="entry name" value="Znf_C2H2_type"/>
</dbReference>
<comment type="caution">
    <text evidence="14">The sequence shown here is derived from an EMBL/GenBank/DDBJ whole genome shotgun (WGS) entry which is preliminary data.</text>
</comment>
<dbReference type="GO" id="GO:0003677">
    <property type="term" value="F:DNA binding"/>
    <property type="evidence" value="ECO:0007669"/>
    <property type="project" value="UniProtKB-KW"/>
</dbReference>
<dbReference type="GO" id="GO:0010468">
    <property type="term" value="P:regulation of gene expression"/>
    <property type="evidence" value="ECO:0007669"/>
    <property type="project" value="TreeGrafter"/>
</dbReference>
<keyword evidence="5 11" id="KW-0863">Zinc-finger</keyword>
<dbReference type="Gene3D" id="3.30.160.60">
    <property type="entry name" value="Classic Zinc Finger"/>
    <property type="match status" value="8"/>
</dbReference>